<dbReference type="PANTHER" id="PTHR11261">
    <property type="entry name" value="INTERPHOTORECEPTOR RETINOID-BINDING PROTEIN"/>
    <property type="match status" value="1"/>
</dbReference>
<dbReference type="InterPro" id="IPR029045">
    <property type="entry name" value="ClpP/crotonase-like_dom_sf"/>
</dbReference>
<proteinExistence type="predicted"/>
<gene>
    <name evidence="2" type="ORF">SRLFYP117_01488</name>
</gene>
<dbReference type="InterPro" id="IPR001478">
    <property type="entry name" value="PDZ"/>
</dbReference>
<name>A0A6N3DGB1_STROR</name>
<evidence type="ECO:0000313" key="2">
    <source>
        <dbReference type="EMBL" id="VYU27345.1"/>
    </source>
</evidence>
<dbReference type="InterPro" id="IPR005151">
    <property type="entry name" value="Tail-specific_protease"/>
</dbReference>
<sequence length="421" mass="48563">MRKRAIFEDVVSIMTHDSSTIKDRKGCDPEPFREKITDEMTDDAFLYQVRSYLASFGVIGHVSFGKKKSPNKGFLLRSTDDGLFVEGANEDTGLQVGDQILALDGSDLEQVASLHKDYFISKTPERHYREWADLISQSTRVTLLREGVEKTIEVVPSREPIQDQIFWKRLDDEILYLRLDNFMDEGAISRVYQECLPMMTEVKFLLIDVRQNGGGTDSLYLTLLHLGLEKDQGYDSLDWDDDGMEILYTERNVDLRLKDFEDWMQQEEISPETTKLLEDMKEELIHHRGKGYVPYQQESEEFFPEVRGGQYPEQIFILSDIYCGSSGDNFVQIMKQFKKVTVVGRPTLGILDYSNCCTVDYGDYRLMFPTSRCLSLDQGKGMTDQGVEPDIEVPWSPDHFERDVDLDKCLELIRQSCETAR</sequence>
<evidence type="ECO:0000259" key="1">
    <source>
        <dbReference type="PROSITE" id="PS50106"/>
    </source>
</evidence>
<dbReference type="AlphaFoldDB" id="A0A6N3DGB1"/>
<dbReference type="Gene3D" id="2.30.42.10">
    <property type="match status" value="1"/>
</dbReference>
<protein>
    <submittedName>
        <fullName evidence="2">Peptidase family S41</fullName>
    </submittedName>
</protein>
<dbReference type="PROSITE" id="PS50106">
    <property type="entry name" value="PDZ"/>
    <property type="match status" value="1"/>
</dbReference>
<dbReference type="RefSeq" id="WP_156677030.1">
    <property type="nucleotide sequence ID" value="NZ_CACRUL010000018.1"/>
</dbReference>
<organism evidence="2">
    <name type="scientific">Streptococcus oralis</name>
    <dbReference type="NCBI Taxonomy" id="1303"/>
    <lineage>
        <taxon>Bacteria</taxon>
        <taxon>Bacillati</taxon>
        <taxon>Bacillota</taxon>
        <taxon>Bacilli</taxon>
        <taxon>Lactobacillales</taxon>
        <taxon>Streptococcaceae</taxon>
        <taxon>Streptococcus</taxon>
    </lineage>
</organism>
<dbReference type="EMBL" id="CACRUL010000018">
    <property type="protein sequence ID" value="VYU27345.1"/>
    <property type="molecule type" value="Genomic_DNA"/>
</dbReference>
<dbReference type="Pfam" id="PF03572">
    <property type="entry name" value="Peptidase_S41"/>
    <property type="match status" value="1"/>
</dbReference>
<dbReference type="PANTHER" id="PTHR11261:SF3">
    <property type="entry name" value="RETINOL-BINDING PROTEIN 3"/>
    <property type="match status" value="1"/>
</dbReference>
<dbReference type="SUPFAM" id="SSF50156">
    <property type="entry name" value="PDZ domain-like"/>
    <property type="match status" value="1"/>
</dbReference>
<dbReference type="GO" id="GO:0006508">
    <property type="term" value="P:proteolysis"/>
    <property type="evidence" value="ECO:0007669"/>
    <property type="project" value="InterPro"/>
</dbReference>
<feature type="domain" description="PDZ" evidence="1">
    <location>
        <begin position="61"/>
        <end position="111"/>
    </location>
</feature>
<dbReference type="Gene3D" id="3.90.226.10">
    <property type="entry name" value="2-enoyl-CoA Hydratase, Chain A, domain 1"/>
    <property type="match status" value="1"/>
</dbReference>
<dbReference type="GO" id="GO:0008236">
    <property type="term" value="F:serine-type peptidase activity"/>
    <property type="evidence" value="ECO:0007669"/>
    <property type="project" value="InterPro"/>
</dbReference>
<dbReference type="InterPro" id="IPR036034">
    <property type="entry name" value="PDZ_sf"/>
</dbReference>
<dbReference type="SUPFAM" id="SSF52096">
    <property type="entry name" value="ClpP/crotonase"/>
    <property type="match status" value="1"/>
</dbReference>
<reference evidence="2" key="1">
    <citation type="submission" date="2019-11" db="EMBL/GenBank/DDBJ databases">
        <authorList>
            <person name="Feng L."/>
        </authorList>
    </citation>
    <scope>NUCLEOTIDE SEQUENCE</scope>
    <source>
        <strain evidence="2">SrubneriLFYP117</strain>
    </source>
</reference>
<accession>A0A6N3DGB1</accession>